<dbReference type="ESTHER" id="staau-SA2240">
    <property type="family name" value="Carb_B_Bacteria"/>
</dbReference>
<sequence length="450" mass="52088">MKINTAGGQIHGITQDGLDIFLGIPYAEPPINTNRFKHSMLKTKWSKPIDGTTIKPIPPQPENKLEDFFSSQSTTFTEHEDCLYLNIWKQHNDKINKPVIIYFYGGSFENGHGSAELYQPTHLVKNNDVIVITCNYRLGALGYLDWSYFNKDFHSNNGLSDQINVIKWVHQFIESFGGDANNITLMGQSAGSMSILTLMKLPDIEPYFHKVILLSGALHLDTLENARNKAMHFQKMMADYLDTDDVTTLTTDDILMLMSKLKQSRGPSKGLDLIYAPIKTDYIKNNYPTTKPIFACYTKDEGDIYITSEQKKLSPQRFIDIMELNDIPLKYEDVQTAKQQSLAITHCYFKQPMEQFLQQLNIQDPNVQLWFAEFAWHDTSSKHYRSAYHILDMVFWFGNLQILAAHQYPTTAHLKFLSRQMQNDLANFAKTGKMPWPKYHNERRYFRTYQ</sequence>
<evidence type="ECO:0000259" key="4">
    <source>
        <dbReference type="Pfam" id="PF00135"/>
    </source>
</evidence>
<dbReference type="InterPro" id="IPR019819">
    <property type="entry name" value="Carboxylesterase_B_CS"/>
</dbReference>
<dbReference type="Proteomes" id="UP000044616">
    <property type="component" value="Unassembled WGS sequence"/>
</dbReference>
<comment type="similarity">
    <text evidence="1 3">Belongs to the type-B carboxylesterase/lipase family.</text>
</comment>
<dbReference type="InterPro" id="IPR002018">
    <property type="entry name" value="CarbesteraseB"/>
</dbReference>
<dbReference type="Gene3D" id="3.40.50.1820">
    <property type="entry name" value="alpha/beta hydrolase"/>
    <property type="match status" value="1"/>
</dbReference>
<organism evidence="5 6">
    <name type="scientific">Staphylococcus schweitzeri</name>
    <dbReference type="NCBI Taxonomy" id="1654388"/>
    <lineage>
        <taxon>Bacteria</taxon>
        <taxon>Bacillati</taxon>
        <taxon>Bacillota</taxon>
        <taxon>Bacilli</taxon>
        <taxon>Bacillales</taxon>
        <taxon>Staphylococcaceae</taxon>
        <taxon>Staphylococcus</taxon>
    </lineage>
</organism>
<dbReference type="AlphaFoldDB" id="A0A077UH99"/>
<protein>
    <recommendedName>
        <fullName evidence="3">Carboxylic ester hydrolase</fullName>
        <ecNumber evidence="3">3.1.1.-</ecNumber>
    </recommendedName>
</protein>
<dbReference type="InterPro" id="IPR019826">
    <property type="entry name" value="Carboxylesterase_B_AS"/>
</dbReference>
<dbReference type="PROSITE" id="PS00122">
    <property type="entry name" value="CARBOXYLESTERASE_B_1"/>
    <property type="match status" value="1"/>
</dbReference>
<dbReference type="PANTHER" id="PTHR45237:SF2">
    <property type="entry name" value="POSSIBLE PARA-NITROBENZYL ESTERASE"/>
    <property type="match status" value="1"/>
</dbReference>
<evidence type="ECO:0000256" key="1">
    <source>
        <dbReference type="ARBA" id="ARBA00005964"/>
    </source>
</evidence>
<evidence type="ECO:0000313" key="6">
    <source>
        <dbReference type="Proteomes" id="UP000044616"/>
    </source>
</evidence>
<feature type="domain" description="Carboxylesterase type B" evidence="4">
    <location>
        <begin position="3"/>
        <end position="316"/>
    </location>
</feature>
<name>A0A077UH99_9STAP</name>
<evidence type="ECO:0000313" key="5">
    <source>
        <dbReference type="EMBL" id="CDR27670.1"/>
    </source>
</evidence>
<dbReference type="PANTHER" id="PTHR45237">
    <property type="entry name" value="POSSIBLE PARA-NITROBENZYL ESTERASE"/>
    <property type="match status" value="1"/>
</dbReference>
<proteinExistence type="inferred from homology"/>
<gene>
    <name evidence="5" type="primary">pnbA_1</name>
    <name evidence="5" type="ORF">ERS140147_00777</name>
</gene>
<dbReference type="InterPro" id="IPR029058">
    <property type="entry name" value="AB_hydrolase_fold"/>
</dbReference>
<dbReference type="PROSITE" id="PS00941">
    <property type="entry name" value="CARBOXYLESTERASE_B_2"/>
    <property type="match status" value="1"/>
</dbReference>
<dbReference type="GO" id="GO:0016787">
    <property type="term" value="F:hydrolase activity"/>
    <property type="evidence" value="ECO:0007669"/>
    <property type="project" value="UniProtKB-KW"/>
</dbReference>
<dbReference type="EC" id="3.1.1.-" evidence="3"/>
<dbReference type="SUPFAM" id="SSF53474">
    <property type="entry name" value="alpha/beta-Hydrolases"/>
    <property type="match status" value="1"/>
</dbReference>
<dbReference type="EMBL" id="CCEH01000005">
    <property type="protein sequence ID" value="CDR27670.1"/>
    <property type="molecule type" value="Genomic_DNA"/>
</dbReference>
<accession>A0A077UH99</accession>
<evidence type="ECO:0000256" key="2">
    <source>
        <dbReference type="ARBA" id="ARBA00022801"/>
    </source>
</evidence>
<reference evidence="5 6" key="1">
    <citation type="submission" date="2014-05" db="EMBL/GenBank/DDBJ databases">
        <authorList>
            <person name="Aslett A.Martin."/>
            <person name="De Silva Nishadi"/>
        </authorList>
    </citation>
    <scope>NUCLEOTIDE SEQUENCE [LARGE SCALE GENOMIC DNA]</scope>
</reference>
<dbReference type="RefSeq" id="WP_047529797.1">
    <property type="nucleotide sequence ID" value="NZ_CCEH01000005.1"/>
</dbReference>
<keyword evidence="2 3" id="KW-0378">Hydrolase</keyword>
<dbReference type="Pfam" id="PF00135">
    <property type="entry name" value="COesterase"/>
    <property type="match status" value="1"/>
</dbReference>
<evidence type="ECO:0000256" key="3">
    <source>
        <dbReference type="RuleBase" id="RU361235"/>
    </source>
</evidence>